<dbReference type="EMBL" id="GBXM01105310">
    <property type="protein sequence ID" value="JAH03267.1"/>
    <property type="molecule type" value="Transcribed_RNA"/>
</dbReference>
<reference evidence="1" key="2">
    <citation type="journal article" date="2015" name="Fish Shellfish Immunol.">
        <title>Early steps in the European eel (Anguilla anguilla)-Vibrio vulnificus interaction in the gills: Role of the RtxA13 toxin.</title>
        <authorList>
            <person name="Callol A."/>
            <person name="Pajuelo D."/>
            <person name="Ebbesson L."/>
            <person name="Teles M."/>
            <person name="MacKenzie S."/>
            <person name="Amaro C."/>
        </authorList>
    </citation>
    <scope>NUCLEOTIDE SEQUENCE</scope>
</reference>
<proteinExistence type="predicted"/>
<reference evidence="1" key="1">
    <citation type="submission" date="2014-11" db="EMBL/GenBank/DDBJ databases">
        <authorList>
            <person name="Amaro Gonzalez C."/>
        </authorList>
    </citation>
    <scope>NUCLEOTIDE SEQUENCE</scope>
</reference>
<sequence length="51" mass="5878">MSSLARNTRHCGESVCTYVVRIFVRLCLPLRNTNRLNVLVSDRRKNSISLD</sequence>
<accession>A0A0E9PG90</accession>
<protein>
    <submittedName>
        <fullName evidence="1">Uncharacterized protein</fullName>
    </submittedName>
</protein>
<name>A0A0E9PG90_ANGAN</name>
<organism evidence="1">
    <name type="scientific">Anguilla anguilla</name>
    <name type="common">European freshwater eel</name>
    <name type="synonym">Muraena anguilla</name>
    <dbReference type="NCBI Taxonomy" id="7936"/>
    <lineage>
        <taxon>Eukaryota</taxon>
        <taxon>Metazoa</taxon>
        <taxon>Chordata</taxon>
        <taxon>Craniata</taxon>
        <taxon>Vertebrata</taxon>
        <taxon>Euteleostomi</taxon>
        <taxon>Actinopterygii</taxon>
        <taxon>Neopterygii</taxon>
        <taxon>Teleostei</taxon>
        <taxon>Anguilliformes</taxon>
        <taxon>Anguillidae</taxon>
        <taxon>Anguilla</taxon>
    </lineage>
</organism>
<dbReference type="AlphaFoldDB" id="A0A0E9PG90"/>
<evidence type="ECO:0000313" key="1">
    <source>
        <dbReference type="EMBL" id="JAH03267.1"/>
    </source>
</evidence>